<dbReference type="PANTHER" id="PTHR30606:SF10">
    <property type="entry name" value="PHOSPHATIDYLINOSITOL MANNOSIDE ACYLTRANSFERASE"/>
    <property type="match status" value="1"/>
</dbReference>
<proteinExistence type="predicted"/>
<sequence>MPNDQPTPASPDQVASTPAASGDAAGRVVHRGRKVFARESWNGSDVVTVLGLAALLLPAWLLPERCWHPFWRTLARLPLVTNGRAARKTGAVIGKALGRKGCAGIARDLKANVYEMRMQDLRSFRPAILGGGWRPAMSLEGEEHLKAALAGGKGAVLWLAPFVFNSGPTKIVLHERGYRVSHLSSPHHGYSETKFGVAWLNRVRCRWEDRYITERVVYDREAPASAMRRLMRAVKGGDIATIVAASTEGSELIKAPVFGGFLPVAVGAPRLAGLTGAPLLPVFTMRDPALGFRIVIEAPIEIAPGLSGDQRVVAAAAEFLRRSEPWVRRYPEQWRAWSKWRG</sequence>
<dbReference type="Pfam" id="PF03279">
    <property type="entry name" value="Lip_A_acyltrans"/>
    <property type="match status" value="1"/>
</dbReference>
<comment type="subcellular location">
    <subcellularLocation>
        <location evidence="1">Cell inner membrane</location>
    </subcellularLocation>
</comment>
<evidence type="ECO:0000256" key="5">
    <source>
        <dbReference type="ARBA" id="ARBA00023136"/>
    </source>
</evidence>
<dbReference type="CDD" id="cd07984">
    <property type="entry name" value="LPLAT_LABLAT-like"/>
    <property type="match status" value="1"/>
</dbReference>
<keyword evidence="2" id="KW-1003">Cell membrane</keyword>
<keyword evidence="3" id="KW-0997">Cell inner membrane</keyword>
<evidence type="ECO:0000256" key="7">
    <source>
        <dbReference type="SAM" id="MobiDB-lite"/>
    </source>
</evidence>
<dbReference type="GO" id="GO:0005886">
    <property type="term" value="C:plasma membrane"/>
    <property type="evidence" value="ECO:0007669"/>
    <property type="project" value="UniProtKB-SubCell"/>
</dbReference>
<dbReference type="GO" id="GO:0009247">
    <property type="term" value="P:glycolipid biosynthetic process"/>
    <property type="evidence" value="ECO:0007669"/>
    <property type="project" value="UniProtKB-ARBA"/>
</dbReference>
<evidence type="ECO:0000256" key="4">
    <source>
        <dbReference type="ARBA" id="ARBA00022679"/>
    </source>
</evidence>
<reference evidence="8 9" key="1">
    <citation type="submission" date="2019-03" db="EMBL/GenBank/DDBJ databases">
        <title>Genomic Encyclopedia of Type Strains, Phase III (KMG-III): the genomes of soil and plant-associated and newly described type strains.</title>
        <authorList>
            <person name="Whitman W."/>
        </authorList>
    </citation>
    <scope>NUCLEOTIDE SEQUENCE [LARGE SCALE GENOMIC DNA]</scope>
    <source>
        <strain evidence="8 9">CGMCC 1.7660</strain>
    </source>
</reference>
<gene>
    <name evidence="8" type="ORF">A8950_1024</name>
</gene>
<keyword evidence="4 8" id="KW-0808">Transferase</keyword>
<dbReference type="RefSeq" id="WP_133612494.1">
    <property type="nucleotide sequence ID" value="NZ_SNYW01000006.1"/>
</dbReference>
<evidence type="ECO:0000256" key="2">
    <source>
        <dbReference type="ARBA" id="ARBA00022475"/>
    </source>
</evidence>
<dbReference type="PANTHER" id="PTHR30606">
    <property type="entry name" value="LIPID A BIOSYNTHESIS LAUROYL ACYLTRANSFERASE"/>
    <property type="match status" value="1"/>
</dbReference>
<keyword evidence="9" id="KW-1185">Reference proteome</keyword>
<dbReference type="OrthoDB" id="8100605at2"/>
<evidence type="ECO:0000256" key="6">
    <source>
        <dbReference type="ARBA" id="ARBA00023315"/>
    </source>
</evidence>
<evidence type="ECO:0000256" key="1">
    <source>
        <dbReference type="ARBA" id="ARBA00004533"/>
    </source>
</evidence>
<evidence type="ECO:0000313" key="9">
    <source>
        <dbReference type="Proteomes" id="UP000295783"/>
    </source>
</evidence>
<keyword evidence="5" id="KW-0472">Membrane</keyword>
<name>A0A4R6X1Y1_9PROT</name>
<organism evidence="8 9">
    <name type="scientific">Dongia mobilis</name>
    <dbReference type="NCBI Taxonomy" id="578943"/>
    <lineage>
        <taxon>Bacteria</taxon>
        <taxon>Pseudomonadati</taxon>
        <taxon>Pseudomonadota</taxon>
        <taxon>Alphaproteobacteria</taxon>
        <taxon>Rhodospirillales</taxon>
        <taxon>Dongiaceae</taxon>
        <taxon>Dongia</taxon>
    </lineage>
</organism>
<keyword evidence="6 8" id="KW-0012">Acyltransferase</keyword>
<evidence type="ECO:0000256" key="3">
    <source>
        <dbReference type="ARBA" id="ARBA00022519"/>
    </source>
</evidence>
<dbReference type="Proteomes" id="UP000295783">
    <property type="component" value="Unassembled WGS sequence"/>
</dbReference>
<evidence type="ECO:0000313" key="8">
    <source>
        <dbReference type="EMBL" id="TDQ84468.1"/>
    </source>
</evidence>
<feature type="region of interest" description="Disordered" evidence="7">
    <location>
        <begin position="1"/>
        <end position="24"/>
    </location>
</feature>
<dbReference type="AlphaFoldDB" id="A0A4R6X1Y1"/>
<dbReference type="InterPro" id="IPR004960">
    <property type="entry name" value="LipA_acyltrans"/>
</dbReference>
<dbReference type="EMBL" id="SNYW01000006">
    <property type="protein sequence ID" value="TDQ84468.1"/>
    <property type="molecule type" value="Genomic_DNA"/>
</dbReference>
<dbReference type="GO" id="GO:0016746">
    <property type="term" value="F:acyltransferase activity"/>
    <property type="evidence" value="ECO:0007669"/>
    <property type="project" value="UniProtKB-KW"/>
</dbReference>
<protein>
    <submittedName>
        <fullName evidence="8">Lauroyl/myristoyl acyltransferase</fullName>
    </submittedName>
</protein>
<comment type="caution">
    <text evidence="8">The sequence shown here is derived from an EMBL/GenBank/DDBJ whole genome shotgun (WGS) entry which is preliminary data.</text>
</comment>
<accession>A0A4R6X1Y1</accession>